<evidence type="ECO:0000313" key="1">
    <source>
        <dbReference type="EMBL" id="KAK4172527.1"/>
    </source>
</evidence>
<reference evidence="1" key="1">
    <citation type="journal article" date="2023" name="Mol. Phylogenet. Evol.">
        <title>Genome-scale phylogeny and comparative genomics of the fungal order Sordariales.</title>
        <authorList>
            <person name="Hensen N."/>
            <person name="Bonometti L."/>
            <person name="Westerberg I."/>
            <person name="Brannstrom I.O."/>
            <person name="Guillou S."/>
            <person name="Cros-Aarteil S."/>
            <person name="Calhoun S."/>
            <person name="Haridas S."/>
            <person name="Kuo A."/>
            <person name="Mondo S."/>
            <person name="Pangilinan J."/>
            <person name="Riley R."/>
            <person name="LaButti K."/>
            <person name="Andreopoulos B."/>
            <person name="Lipzen A."/>
            <person name="Chen C."/>
            <person name="Yan M."/>
            <person name="Daum C."/>
            <person name="Ng V."/>
            <person name="Clum A."/>
            <person name="Steindorff A."/>
            <person name="Ohm R.A."/>
            <person name="Martin F."/>
            <person name="Silar P."/>
            <person name="Natvig D.O."/>
            <person name="Lalanne C."/>
            <person name="Gautier V."/>
            <person name="Ament-Velasquez S.L."/>
            <person name="Kruys A."/>
            <person name="Hutchinson M.I."/>
            <person name="Powell A.J."/>
            <person name="Barry K."/>
            <person name="Miller A.N."/>
            <person name="Grigoriev I.V."/>
            <person name="Debuchy R."/>
            <person name="Gladieux P."/>
            <person name="Hiltunen Thoren M."/>
            <person name="Johannesson H."/>
        </authorList>
    </citation>
    <scope>NUCLEOTIDE SEQUENCE</scope>
    <source>
        <strain evidence="1">CBS 892.96</strain>
    </source>
</reference>
<dbReference type="Proteomes" id="UP001302321">
    <property type="component" value="Unassembled WGS sequence"/>
</dbReference>
<organism evidence="1 2">
    <name type="scientific">Triangularia setosa</name>
    <dbReference type="NCBI Taxonomy" id="2587417"/>
    <lineage>
        <taxon>Eukaryota</taxon>
        <taxon>Fungi</taxon>
        <taxon>Dikarya</taxon>
        <taxon>Ascomycota</taxon>
        <taxon>Pezizomycotina</taxon>
        <taxon>Sordariomycetes</taxon>
        <taxon>Sordariomycetidae</taxon>
        <taxon>Sordariales</taxon>
        <taxon>Podosporaceae</taxon>
        <taxon>Triangularia</taxon>
    </lineage>
</organism>
<dbReference type="EMBL" id="MU866415">
    <property type="protein sequence ID" value="KAK4172527.1"/>
    <property type="molecule type" value="Genomic_DNA"/>
</dbReference>
<comment type="caution">
    <text evidence="1">The sequence shown here is derived from an EMBL/GenBank/DDBJ whole genome shotgun (WGS) entry which is preliminary data.</text>
</comment>
<protein>
    <submittedName>
        <fullName evidence="1">Uncharacterized protein</fullName>
    </submittedName>
</protein>
<sequence length="106" mass="12272">MDSSPDTTYDEPIFELAMDCEKRLTQDIGDLERGGDKVGTALLIELSYQFQTWAAFAGVFAEPRITLDRRLRRHPELQNQMLQLLDIMQLNLIYLFEPIKPSSRQP</sequence>
<name>A0AAN6W1E2_9PEZI</name>
<proteinExistence type="predicted"/>
<dbReference type="AlphaFoldDB" id="A0AAN6W1E2"/>
<accession>A0AAN6W1E2</accession>
<gene>
    <name evidence="1" type="ORF">QBC36DRAFT_73339</name>
</gene>
<keyword evidence="2" id="KW-1185">Reference proteome</keyword>
<reference evidence="1" key="2">
    <citation type="submission" date="2023-05" db="EMBL/GenBank/DDBJ databases">
        <authorList>
            <consortium name="Lawrence Berkeley National Laboratory"/>
            <person name="Steindorff A."/>
            <person name="Hensen N."/>
            <person name="Bonometti L."/>
            <person name="Westerberg I."/>
            <person name="Brannstrom I.O."/>
            <person name="Guillou S."/>
            <person name="Cros-Aarteil S."/>
            <person name="Calhoun S."/>
            <person name="Haridas S."/>
            <person name="Kuo A."/>
            <person name="Mondo S."/>
            <person name="Pangilinan J."/>
            <person name="Riley R."/>
            <person name="Labutti K."/>
            <person name="Andreopoulos B."/>
            <person name="Lipzen A."/>
            <person name="Chen C."/>
            <person name="Yanf M."/>
            <person name="Daum C."/>
            <person name="Ng V."/>
            <person name="Clum A."/>
            <person name="Ohm R."/>
            <person name="Martin F."/>
            <person name="Silar P."/>
            <person name="Natvig D."/>
            <person name="Lalanne C."/>
            <person name="Gautier V."/>
            <person name="Ament-Velasquez S.L."/>
            <person name="Kruys A."/>
            <person name="Hutchinson M.I."/>
            <person name="Powell A.J."/>
            <person name="Barry K."/>
            <person name="Miller A.N."/>
            <person name="Grigoriev I.V."/>
            <person name="Debuchy R."/>
            <person name="Gladieux P."/>
            <person name="Thoren M.H."/>
            <person name="Johannesson H."/>
        </authorList>
    </citation>
    <scope>NUCLEOTIDE SEQUENCE</scope>
    <source>
        <strain evidence="1">CBS 892.96</strain>
    </source>
</reference>
<evidence type="ECO:0000313" key="2">
    <source>
        <dbReference type="Proteomes" id="UP001302321"/>
    </source>
</evidence>